<accession>A0A5B7K0I1</accession>
<dbReference type="Gene3D" id="3.40.50.1820">
    <property type="entry name" value="alpha/beta hydrolase"/>
    <property type="match status" value="1"/>
</dbReference>
<comment type="similarity">
    <text evidence="2 4">Belongs to the AB hydrolase superfamily. Lipase family.</text>
</comment>
<reference evidence="6 7" key="1">
    <citation type="submission" date="2019-05" db="EMBL/GenBank/DDBJ databases">
        <title>Another draft genome of Portunus trituberculatus and its Hox gene families provides insights of decapod evolution.</title>
        <authorList>
            <person name="Jeong J.-H."/>
            <person name="Song I."/>
            <person name="Kim S."/>
            <person name="Choi T."/>
            <person name="Kim D."/>
            <person name="Ryu S."/>
            <person name="Kim W."/>
        </authorList>
    </citation>
    <scope>NUCLEOTIDE SEQUENCE [LARGE SCALE GENOMIC DNA]</scope>
    <source>
        <tissue evidence="6">Muscle</tissue>
    </source>
</reference>
<protein>
    <submittedName>
        <fullName evidence="6">Pancreatic lipase-related protein 2</fullName>
    </submittedName>
</protein>
<dbReference type="Proteomes" id="UP000324222">
    <property type="component" value="Unassembled WGS sequence"/>
</dbReference>
<proteinExistence type="inferred from homology"/>
<dbReference type="OrthoDB" id="199913at2759"/>
<dbReference type="PANTHER" id="PTHR11610:SF169">
    <property type="entry name" value="GH15759P-RELATED"/>
    <property type="match status" value="1"/>
</dbReference>
<sequence>MTAVTAAPQHALHAPGHALRVLQHVPVQMPRHGHQYVPQHVSDLTPWDVSRHVPQDGSRASLEDVRFLLWTSNNAGNDEYQTLKEGDLTTLGHFNGNDPTVVVVHGFGDHGDKGWAVTAKTELLKLGSYNVICVEWGRLAVSPWYPSAVNNVPKVRFALMGDIAHKKLDVVTSFQFDICGMKKKTFALNLDLRCL</sequence>
<evidence type="ECO:0000256" key="3">
    <source>
        <dbReference type="ARBA" id="ARBA00022525"/>
    </source>
</evidence>
<dbReference type="Pfam" id="PF00151">
    <property type="entry name" value="Lipase"/>
    <property type="match status" value="1"/>
</dbReference>
<dbReference type="EMBL" id="VSRR010121431">
    <property type="protein sequence ID" value="MPD00114.1"/>
    <property type="molecule type" value="Genomic_DNA"/>
</dbReference>
<organism evidence="6 7">
    <name type="scientific">Portunus trituberculatus</name>
    <name type="common">Swimming crab</name>
    <name type="synonym">Neptunus trituberculatus</name>
    <dbReference type="NCBI Taxonomy" id="210409"/>
    <lineage>
        <taxon>Eukaryota</taxon>
        <taxon>Metazoa</taxon>
        <taxon>Ecdysozoa</taxon>
        <taxon>Arthropoda</taxon>
        <taxon>Crustacea</taxon>
        <taxon>Multicrustacea</taxon>
        <taxon>Malacostraca</taxon>
        <taxon>Eumalacostraca</taxon>
        <taxon>Eucarida</taxon>
        <taxon>Decapoda</taxon>
        <taxon>Pleocyemata</taxon>
        <taxon>Brachyura</taxon>
        <taxon>Eubrachyura</taxon>
        <taxon>Portunoidea</taxon>
        <taxon>Portunidae</taxon>
        <taxon>Portuninae</taxon>
        <taxon>Portunus</taxon>
    </lineage>
</organism>
<dbReference type="GO" id="GO:0005615">
    <property type="term" value="C:extracellular space"/>
    <property type="evidence" value="ECO:0007669"/>
    <property type="project" value="TreeGrafter"/>
</dbReference>
<evidence type="ECO:0000256" key="4">
    <source>
        <dbReference type="RuleBase" id="RU004262"/>
    </source>
</evidence>
<comment type="subcellular location">
    <subcellularLocation>
        <location evidence="1">Secreted</location>
    </subcellularLocation>
</comment>
<dbReference type="GO" id="GO:0016042">
    <property type="term" value="P:lipid catabolic process"/>
    <property type="evidence" value="ECO:0007669"/>
    <property type="project" value="TreeGrafter"/>
</dbReference>
<dbReference type="SUPFAM" id="SSF53474">
    <property type="entry name" value="alpha/beta-Hydrolases"/>
    <property type="match status" value="1"/>
</dbReference>
<feature type="domain" description="Lipase" evidence="5">
    <location>
        <begin position="43"/>
        <end position="155"/>
    </location>
</feature>
<keyword evidence="3" id="KW-0964">Secreted</keyword>
<evidence type="ECO:0000256" key="2">
    <source>
        <dbReference type="ARBA" id="ARBA00010701"/>
    </source>
</evidence>
<dbReference type="AlphaFoldDB" id="A0A5B7K0I1"/>
<dbReference type="GO" id="GO:0017171">
    <property type="term" value="F:serine hydrolase activity"/>
    <property type="evidence" value="ECO:0007669"/>
    <property type="project" value="TreeGrafter"/>
</dbReference>
<evidence type="ECO:0000259" key="5">
    <source>
        <dbReference type="Pfam" id="PF00151"/>
    </source>
</evidence>
<evidence type="ECO:0000313" key="6">
    <source>
        <dbReference type="EMBL" id="MPD00114.1"/>
    </source>
</evidence>
<name>A0A5B7K0I1_PORTR</name>
<evidence type="ECO:0000313" key="7">
    <source>
        <dbReference type="Proteomes" id="UP000324222"/>
    </source>
</evidence>
<dbReference type="PANTHER" id="PTHR11610">
    <property type="entry name" value="LIPASE"/>
    <property type="match status" value="1"/>
</dbReference>
<comment type="caution">
    <text evidence="6">The sequence shown here is derived from an EMBL/GenBank/DDBJ whole genome shotgun (WGS) entry which is preliminary data.</text>
</comment>
<gene>
    <name evidence="6" type="primary">PNLIPRP2_5</name>
    <name evidence="6" type="ORF">E2C01_095565</name>
</gene>
<keyword evidence="7" id="KW-1185">Reference proteome</keyword>
<dbReference type="GO" id="GO:0016298">
    <property type="term" value="F:lipase activity"/>
    <property type="evidence" value="ECO:0007669"/>
    <property type="project" value="InterPro"/>
</dbReference>
<dbReference type="InterPro" id="IPR013818">
    <property type="entry name" value="Lipase"/>
</dbReference>
<evidence type="ECO:0000256" key="1">
    <source>
        <dbReference type="ARBA" id="ARBA00004613"/>
    </source>
</evidence>
<dbReference type="InterPro" id="IPR029058">
    <property type="entry name" value="AB_hydrolase_fold"/>
</dbReference>
<dbReference type="InterPro" id="IPR000734">
    <property type="entry name" value="TAG_lipase"/>
</dbReference>